<gene>
    <name evidence="6" type="ORF">D910_02584</name>
</gene>
<evidence type="ECO:0000313" key="7">
    <source>
        <dbReference type="Proteomes" id="UP000030742"/>
    </source>
</evidence>
<reference evidence="6 7" key="1">
    <citation type="journal article" date="2013" name="Genome Biol.">
        <title>Draft genome of the mountain pine beetle, Dendroctonus ponderosae Hopkins, a major forest pest.</title>
        <authorList>
            <person name="Keeling C.I."/>
            <person name="Yuen M.M."/>
            <person name="Liao N.Y."/>
            <person name="Docking T.R."/>
            <person name="Chan S.K."/>
            <person name="Taylor G.A."/>
            <person name="Palmquist D.L."/>
            <person name="Jackman S.D."/>
            <person name="Nguyen A."/>
            <person name="Li M."/>
            <person name="Henderson H."/>
            <person name="Janes J.K."/>
            <person name="Zhao Y."/>
            <person name="Pandoh P."/>
            <person name="Moore R."/>
            <person name="Sperling F.A."/>
            <person name="Huber D.P."/>
            <person name="Birol I."/>
            <person name="Jones S.J."/>
            <person name="Bohlmann J."/>
        </authorList>
    </citation>
    <scope>NUCLEOTIDE SEQUENCE</scope>
</reference>
<dbReference type="Pfam" id="PF13855">
    <property type="entry name" value="LRR_8"/>
    <property type="match status" value="3"/>
</dbReference>
<dbReference type="STRING" id="77166.U4TWH8"/>
<keyword evidence="1" id="KW-0433">Leucine-rich repeat</keyword>
<dbReference type="InterPro" id="IPR050541">
    <property type="entry name" value="LRR_TM_domain-containing"/>
</dbReference>
<evidence type="ECO:0000256" key="4">
    <source>
        <dbReference type="SAM" id="MobiDB-lite"/>
    </source>
</evidence>
<feature type="transmembrane region" description="Helical" evidence="5">
    <location>
        <begin position="625"/>
        <end position="652"/>
    </location>
</feature>
<dbReference type="PROSITE" id="PS51450">
    <property type="entry name" value="LRR"/>
    <property type="match status" value="4"/>
</dbReference>
<organism evidence="6 7">
    <name type="scientific">Dendroctonus ponderosae</name>
    <name type="common">Mountain pine beetle</name>
    <dbReference type="NCBI Taxonomy" id="77166"/>
    <lineage>
        <taxon>Eukaryota</taxon>
        <taxon>Metazoa</taxon>
        <taxon>Ecdysozoa</taxon>
        <taxon>Arthropoda</taxon>
        <taxon>Hexapoda</taxon>
        <taxon>Insecta</taxon>
        <taxon>Pterygota</taxon>
        <taxon>Neoptera</taxon>
        <taxon>Endopterygota</taxon>
        <taxon>Coleoptera</taxon>
        <taxon>Polyphaga</taxon>
        <taxon>Cucujiformia</taxon>
        <taxon>Curculionidae</taxon>
        <taxon>Scolytinae</taxon>
        <taxon>Dendroctonus</taxon>
    </lineage>
</organism>
<dbReference type="PRINTS" id="PR00019">
    <property type="entry name" value="LEURICHRPT"/>
</dbReference>
<sequence>YSHYSILVWVSICDAFSVFNLHSFLKKDNKSLNCECKNILPNVVNVISCNGSLVLNSELFRTLDRNAVAVLTLSNVIISEIKEDAFTSMPYLENVVIENSQIGSIDEKAFNNVKYLKVADCGFEDSPNLSSEKLEELHFGNCRLDEIPALDKLYELRLLNLSGNYIRDIGITAFSQLFSLETLYLTDNQISRVPANVFVNNGELDSLYLDNNPLKTFYLNTSNSLESLSLKNCFLSTFDERSSSRLTSLSELNLSNNRISNLQPNHLAFMSELSVLDLSKNNLTKLENEIFSFNFKLRKIILDDNAFEVLPNFTLSNNHQFETYIFSCKNCGLTTGHPETFKHMPTIVSLNLSYNNFTFIDDMLIYISSLRLLDVSYNKLKVLTGAFNSNRNLETLNIAGNPLMTLNPGNFINNKAINKIDARNCKLYTLWSNNATILESVKRLYLGENQLTSLSIEDMKVVPQLSIIDLHDNLFVFDNQMCNVINYLDARFVNLVDNSEKIADTPLMDDIDNFTPNGWLDLHKGICPEMTFNIDEGVDSEEDLDNIDETLQDLQKLSAFKGEADDSAIDDDDDEDEDDDDDEEEEDNYDDEADNDDVSIDDLLDDAPTAEIIDGENINLARVSYILSITSVFVLTALAVLIMSVVITLCVLRRNNNFNMHRANLPRLKIPLWSTQLTEKKHSGSIYRPLSEDLSGPKTPKMNRYEFAATPTVHNFAAQSYNALHLLKPAPPFEVYDKRPGGTERGEHTVDIGLDDTLCGGESDAFKTKNLIMIKNGLIFKITDGSKLYW</sequence>
<dbReference type="PANTHER" id="PTHR24369">
    <property type="entry name" value="ANTIGEN BSP, PUTATIVE-RELATED"/>
    <property type="match status" value="1"/>
</dbReference>
<feature type="non-terminal residue" evidence="6">
    <location>
        <position position="1"/>
    </location>
</feature>
<dbReference type="Gene3D" id="3.80.10.10">
    <property type="entry name" value="Ribonuclease Inhibitor"/>
    <property type="match status" value="3"/>
</dbReference>
<dbReference type="Proteomes" id="UP000030742">
    <property type="component" value="Unassembled WGS sequence"/>
</dbReference>
<proteinExistence type="predicted"/>
<evidence type="ECO:0000256" key="1">
    <source>
        <dbReference type="ARBA" id="ARBA00022614"/>
    </source>
</evidence>
<evidence type="ECO:0000256" key="2">
    <source>
        <dbReference type="ARBA" id="ARBA00022729"/>
    </source>
</evidence>
<dbReference type="InterPro" id="IPR001611">
    <property type="entry name" value="Leu-rich_rpt"/>
</dbReference>
<name>U4TWH8_DENPD</name>
<keyword evidence="5" id="KW-0812">Transmembrane</keyword>
<protein>
    <recommendedName>
        <fullName evidence="8">LRRCT domain-containing protein</fullName>
    </recommendedName>
</protein>
<dbReference type="SUPFAM" id="SSF52058">
    <property type="entry name" value="L domain-like"/>
    <property type="match status" value="1"/>
</dbReference>
<dbReference type="OrthoDB" id="2325980at2759"/>
<feature type="region of interest" description="Disordered" evidence="4">
    <location>
        <begin position="564"/>
        <end position="599"/>
    </location>
</feature>
<evidence type="ECO:0000313" key="6">
    <source>
        <dbReference type="EMBL" id="ERL85162.1"/>
    </source>
</evidence>
<evidence type="ECO:0008006" key="8">
    <source>
        <dbReference type="Google" id="ProtNLM"/>
    </source>
</evidence>
<dbReference type="InterPro" id="IPR032675">
    <property type="entry name" value="LRR_dom_sf"/>
</dbReference>
<evidence type="ECO:0000256" key="5">
    <source>
        <dbReference type="SAM" id="Phobius"/>
    </source>
</evidence>
<feature type="compositionally biased region" description="Acidic residues" evidence="4">
    <location>
        <begin position="565"/>
        <end position="599"/>
    </location>
</feature>
<dbReference type="EMBL" id="KB631669">
    <property type="protein sequence ID" value="ERL85162.1"/>
    <property type="molecule type" value="Genomic_DNA"/>
</dbReference>
<evidence type="ECO:0000256" key="3">
    <source>
        <dbReference type="ARBA" id="ARBA00022737"/>
    </source>
</evidence>
<keyword evidence="2" id="KW-0732">Signal</keyword>
<keyword evidence="5" id="KW-1133">Transmembrane helix</keyword>
<keyword evidence="5" id="KW-0472">Membrane</keyword>
<accession>U4TWH8</accession>
<dbReference type="AlphaFoldDB" id="U4TWH8"/>
<dbReference type="SMART" id="SM00369">
    <property type="entry name" value="LRR_TYP"/>
    <property type="match status" value="7"/>
</dbReference>
<dbReference type="GO" id="GO:0005886">
    <property type="term" value="C:plasma membrane"/>
    <property type="evidence" value="ECO:0007669"/>
    <property type="project" value="TreeGrafter"/>
</dbReference>
<keyword evidence="3" id="KW-0677">Repeat</keyword>
<feature type="non-terminal residue" evidence="6">
    <location>
        <position position="790"/>
    </location>
</feature>
<dbReference type="InterPro" id="IPR003591">
    <property type="entry name" value="Leu-rich_rpt_typical-subtyp"/>
</dbReference>
<dbReference type="PANTHER" id="PTHR24369:SF210">
    <property type="entry name" value="CHAOPTIN-RELATED"/>
    <property type="match status" value="1"/>
</dbReference>